<reference evidence="8" key="1">
    <citation type="submission" date="2020-02" db="EMBL/GenBank/DDBJ databases">
        <authorList>
            <person name="Meier V. D."/>
        </authorList>
    </citation>
    <scope>NUCLEOTIDE SEQUENCE</scope>
    <source>
        <strain evidence="8">AVDCRST_MAG57</strain>
    </source>
</reference>
<dbReference type="InterPro" id="IPR000994">
    <property type="entry name" value="Pept_M24"/>
</dbReference>
<evidence type="ECO:0000256" key="4">
    <source>
        <dbReference type="ARBA" id="ARBA00022723"/>
    </source>
</evidence>
<dbReference type="GO" id="GO:0046872">
    <property type="term" value="F:metal ion binding"/>
    <property type="evidence" value="ECO:0007669"/>
    <property type="project" value="UniProtKB-KW"/>
</dbReference>
<comment type="function">
    <text evidence="1">Removes the N-terminal methionine from nascent proteins. The N-terminal methionine is often cleaved when the second residue in the primary sequence is small and uncharged (Met-Ala-, Cys, Gly, Pro, Ser, Thr, or Val). Requires deformylation of the N(alpha)-formylated initiator methionine before it can be hydrolyzed.</text>
</comment>
<evidence type="ECO:0000256" key="3">
    <source>
        <dbReference type="ARBA" id="ARBA00022670"/>
    </source>
</evidence>
<dbReference type="InterPro" id="IPR002467">
    <property type="entry name" value="Pept_M24A_MAP1"/>
</dbReference>
<feature type="domain" description="Peptidase M24" evidence="7">
    <location>
        <begin position="2"/>
        <end position="232"/>
    </location>
</feature>
<dbReference type="HAMAP" id="MF_01974">
    <property type="entry name" value="MetAP_1"/>
    <property type="match status" value="1"/>
</dbReference>
<keyword evidence="2 6" id="KW-0031">Aminopeptidase</keyword>
<feature type="non-terminal residue" evidence="8">
    <location>
        <position position="1"/>
    </location>
</feature>
<dbReference type="PANTHER" id="PTHR43330">
    <property type="entry name" value="METHIONINE AMINOPEPTIDASE"/>
    <property type="match status" value="1"/>
</dbReference>
<accession>A0A6J4HSM2</accession>
<proteinExistence type="inferred from homology"/>
<evidence type="ECO:0000256" key="5">
    <source>
        <dbReference type="ARBA" id="ARBA00022801"/>
    </source>
</evidence>
<comment type="cofactor">
    <cofactor evidence="6">
        <name>Co(2+)</name>
        <dbReference type="ChEBI" id="CHEBI:48828"/>
    </cofactor>
    <cofactor evidence="6">
        <name>Zn(2+)</name>
        <dbReference type="ChEBI" id="CHEBI:29105"/>
    </cofactor>
    <cofactor evidence="6">
        <name>Mn(2+)</name>
        <dbReference type="ChEBI" id="CHEBI:29035"/>
    </cofactor>
    <cofactor evidence="6">
        <name>Fe(2+)</name>
        <dbReference type="ChEBI" id="CHEBI:29033"/>
    </cofactor>
    <text evidence="6">Binds 2 divalent metal cations per subunit. Has a high-affinity and a low affinity metal-binding site. The true nature of the physiological cofactor is under debate. The enzyme is active with cobalt, zinc, manganese or divalent iron ions.</text>
</comment>
<dbReference type="GO" id="GO:0006508">
    <property type="term" value="P:proteolysis"/>
    <property type="evidence" value="ECO:0007669"/>
    <property type="project" value="UniProtKB-KW"/>
</dbReference>
<gene>
    <name evidence="8" type="ORF">AVDCRST_MAG57-1131</name>
</gene>
<dbReference type="InterPro" id="IPR036005">
    <property type="entry name" value="Creatinase/aminopeptidase-like"/>
</dbReference>
<evidence type="ECO:0000313" key="8">
    <source>
        <dbReference type="EMBL" id="CAA9231709.1"/>
    </source>
</evidence>
<dbReference type="AlphaFoldDB" id="A0A6J4HSM2"/>
<keyword evidence="4 6" id="KW-0479">Metal-binding</keyword>
<dbReference type="EMBL" id="CADCTI010000099">
    <property type="protein sequence ID" value="CAA9231709.1"/>
    <property type="molecule type" value="Genomic_DNA"/>
</dbReference>
<dbReference type="Pfam" id="PF00557">
    <property type="entry name" value="Peptidase_M24"/>
    <property type="match status" value="1"/>
</dbReference>
<name>A0A6J4HSM2_9ACTN</name>
<sequence>GAGLVVARTLERLTAAVAPGVTTGALDALAEQSIRDEGAIPSFLGYHGFPGSICASAGAEVVHGIPSGSRRLREGELLSIDCGAILDGWHGDAAVSVPVGQCDDDVLELSRVTERALWAGLAAVRPGGRLSDIGHAVEQAVNPAGEPERYGLLEDYTGHGIGTSMHEPPHVPNLAPDGPGRGMVLEPGIVLAVEPMVTLGSPDVMELGDGWTVVTLDGRQASHWEHTVAVTADGPWVLTALDGGAGRLGTPLRG</sequence>
<dbReference type="EC" id="3.4.11.18" evidence="6"/>
<evidence type="ECO:0000256" key="6">
    <source>
        <dbReference type="RuleBase" id="RU003653"/>
    </source>
</evidence>
<evidence type="ECO:0000256" key="1">
    <source>
        <dbReference type="ARBA" id="ARBA00002521"/>
    </source>
</evidence>
<evidence type="ECO:0000256" key="2">
    <source>
        <dbReference type="ARBA" id="ARBA00022438"/>
    </source>
</evidence>
<dbReference type="CDD" id="cd01086">
    <property type="entry name" value="MetAP1"/>
    <property type="match status" value="1"/>
</dbReference>
<dbReference type="InterPro" id="IPR001714">
    <property type="entry name" value="Pept_M24_MAP"/>
</dbReference>
<dbReference type="GO" id="GO:0005829">
    <property type="term" value="C:cytosol"/>
    <property type="evidence" value="ECO:0007669"/>
    <property type="project" value="TreeGrafter"/>
</dbReference>
<protein>
    <recommendedName>
        <fullName evidence="6">Methionine aminopeptidase</fullName>
        <ecNumber evidence="6">3.4.11.18</ecNumber>
    </recommendedName>
</protein>
<keyword evidence="3 6" id="KW-0645">Protease</keyword>
<comment type="catalytic activity">
    <reaction evidence="6">
        <text>Release of N-terminal amino acids, preferentially methionine, from peptides and arylamides.</text>
        <dbReference type="EC" id="3.4.11.18"/>
    </reaction>
</comment>
<organism evidence="8">
    <name type="scientific">uncultured Blastococcus sp</name>
    <dbReference type="NCBI Taxonomy" id="217144"/>
    <lineage>
        <taxon>Bacteria</taxon>
        <taxon>Bacillati</taxon>
        <taxon>Actinomycetota</taxon>
        <taxon>Actinomycetes</taxon>
        <taxon>Geodermatophilales</taxon>
        <taxon>Geodermatophilaceae</taxon>
        <taxon>Blastococcus</taxon>
        <taxon>environmental samples</taxon>
    </lineage>
</organism>
<dbReference type="Gene3D" id="3.90.230.10">
    <property type="entry name" value="Creatinase/methionine aminopeptidase superfamily"/>
    <property type="match status" value="1"/>
</dbReference>
<evidence type="ECO:0000259" key="7">
    <source>
        <dbReference type="Pfam" id="PF00557"/>
    </source>
</evidence>
<dbReference type="PANTHER" id="PTHR43330:SF27">
    <property type="entry name" value="METHIONINE AMINOPEPTIDASE"/>
    <property type="match status" value="1"/>
</dbReference>
<dbReference type="GO" id="GO:0004239">
    <property type="term" value="F:initiator methionyl aminopeptidase activity"/>
    <property type="evidence" value="ECO:0007669"/>
    <property type="project" value="UniProtKB-EC"/>
</dbReference>
<dbReference type="GO" id="GO:0070006">
    <property type="term" value="F:metalloaminopeptidase activity"/>
    <property type="evidence" value="ECO:0007669"/>
    <property type="project" value="InterPro"/>
</dbReference>
<comment type="similarity">
    <text evidence="6">Belongs to the peptidase M24A family.</text>
</comment>
<dbReference type="NCBIfam" id="TIGR00500">
    <property type="entry name" value="met_pdase_I"/>
    <property type="match status" value="1"/>
</dbReference>
<keyword evidence="5 8" id="KW-0378">Hydrolase</keyword>
<dbReference type="SUPFAM" id="SSF55920">
    <property type="entry name" value="Creatinase/aminopeptidase"/>
    <property type="match status" value="1"/>
</dbReference>
<dbReference type="PRINTS" id="PR00599">
    <property type="entry name" value="MAPEPTIDASE"/>
</dbReference>